<gene>
    <name evidence="2" type="ORF">LOM8899_02677</name>
</gene>
<dbReference type="AlphaFoldDB" id="A0A238LGH7"/>
<keyword evidence="3" id="KW-1185">Reference proteome</keyword>
<name>A0A238LGH7_9RHOB</name>
<evidence type="ECO:0000313" key="2">
    <source>
        <dbReference type="EMBL" id="SMY08524.1"/>
    </source>
</evidence>
<evidence type="ECO:0000259" key="1">
    <source>
        <dbReference type="Pfam" id="PF13468"/>
    </source>
</evidence>
<dbReference type="SUPFAM" id="SSF54593">
    <property type="entry name" value="Glyoxalase/Bleomycin resistance protein/Dihydroxybiphenyl dioxygenase"/>
    <property type="match status" value="1"/>
</dbReference>
<proteinExistence type="predicted"/>
<protein>
    <recommendedName>
        <fullName evidence="1">Glyoxalase-like domain-containing protein</fullName>
    </recommendedName>
</protein>
<dbReference type="Proteomes" id="UP000201613">
    <property type="component" value="Unassembled WGS sequence"/>
</dbReference>
<feature type="domain" description="Glyoxalase-like" evidence="1">
    <location>
        <begin position="3"/>
        <end position="167"/>
    </location>
</feature>
<dbReference type="InterPro" id="IPR029068">
    <property type="entry name" value="Glyas_Bleomycin-R_OHBP_Dase"/>
</dbReference>
<dbReference type="RefSeq" id="WP_245820527.1">
    <property type="nucleotide sequence ID" value="NZ_FXZK01000005.1"/>
</dbReference>
<accession>A0A238LGH7</accession>
<reference evidence="2 3" key="1">
    <citation type="submission" date="2017-05" db="EMBL/GenBank/DDBJ databases">
        <authorList>
            <person name="Song R."/>
            <person name="Chenine A.L."/>
            <person name="Ruprecht R.M."/>
        </authorList>
    </citation>
    <scope>NUCLEOTIDE SEQUENCE [LARGE SCALE GENOMIC DNA]</scope>
    <source>
        <strain evidence="2 3">CECT 8899</strain>
    </source>
</reference>
<dbReference type="EMBL" id="FXZK01000005">
    <property type="protein sequence ID" value="SMY08524.1"/>
    <property type="molecule type" value="Genomic_DNA"/>
</dbReference>
<dbReference type="Gene3D" id="3.10.180.10">
    <property type="entry name" value="2,3-Dihydroxybiphenyl 1,2-Dioxygenase, domain 1"/>
    <property type="match status" value="1"/>
</dbReference>
<sequence length="203" mass="21481">MEIDHLAVVCADLDEGSAWLEKQLGVSLQPGGQHPYFGTHNRLLGLGPGLYLEVIAPDPSVPDPGRPRWFGLDDAGAPKLGNWIARTDNLSGRPPGSGDILPLSRGDLTWEITVPADGSLCEGGAFPSLIRWGEGAHPSSRLADQGVGLLSLDITHPEPDRLAALLSDMADPRLRLSHGASAELGAVFDTPSGRVTLGKERFS</sequence>
<evidence type="ECO:0000313" key="3">
    <source>
        <dbReference type="Proteomes" id="UP000201613"/>
    </source>
</evidence>
<organism evidence="2 3">
    <name type="scientific">Flavimaricola marinus</name>
    <dbReference type="NCBI Taxonomy" id="1819565"/>
    <lineage>
        <taxon>Bacteria</taxon>
        <taxon>Pseudomonadati</taxon>
        <taxon>Pseudomonadota</taxon>
        <taxon>Alphaproteobacteria</taxon>
        <taxon>Rhodobacterales</taxon>
        <taxon>Paracoccaceae</taxon>
        <taxon>Flavimaricola</taxon>
    </lineage>
</organism>
<dbReference type="Pfam" id="PF13468">
    <property type="entry name" value="Glyoxalase_3"/>
    <property type="match status" value="1"/>
</dbReference>
<dbReference type="InterPro" id="IPR025870">
    <property type="entry name" value="Glyoxalase-like_dom"/>
</dbReference>